<comment type="subcellular location">
    <subcellularLocation>
        <location evidence="1">Cytoplasm</location>
    </subcellularLocation>
</comment>
<sequence>MPANSAEITILTPPGPAQPLTLTIGRSALVDALATTGLISTRVGQLGWGGVLLEGHRDHLVVTTSDGQNTIRVDVPDVDTMHGRILIDHVELTKLLRALVKGRRKKDVDGMRATIDGSDPDKPVLELDGYAVPLAAVPMDGFPPLPPDHTVVAQLDRELFTAEAARVLRAIGTDDTLPMLSGILLDVAAGALTLAGTDRYRLAAASVPAITAPADTTRGGAVMPGALLAKYLKRMTGDRLRVGWLSDLNPEPELRLPPSVSLSSGNTTLISTSTSAEFPDYRKLFPTDPRGSAVVDRPWMLAETQRAAAVLAAKKHPAGQIAVTLDPFEVRVTPVLGERGEQVSAPGRDAAVAGIPAPLEYLFNPAYLVDALESFTGNLITLHPTGSTNRPVVFTDTPSELEDPGAFRHLLMPVRSQGT</sequence>
<feature type="domain" description="DNA polymerase III beta sliding clamp central" evidence="9">
    <location>
        <begin position="155"/>
        <end position="279"/>
    </location>
</feature>
<dbReference type="InterPro" id="IPR046938">
    <property type="entry name" value="DNA_clamp_sf"/>
</dbReference>
<reference evidence="10 11" key="1">
    <citation type="submission" date="2016-10" db="EMBL/GenBank/DDBJ databases">
        <authorList>
            <person name="de Groot N.N."/>
        </authorList>
    </citation>
    <scope>NUCLEOTIDE SEQUENCE [LARGE SCALE GENOMIC DNA]</scope>
    <source>
        <strain evidence="10 11">DSM 44993</strain>
    </source>
</reference>
<keyword evidence="5" id="KW-0548">Nucleotidyltransferase</keyword>
<dbReference type="SUPFAM" id="SSF55979">
    <property type="entry name" value="DNA clamp"/>
    <property type="match status" value="2"/>
</dbReference>
<keyword evidence="6" id="KW-0235">DNA replication</keyword>
<keyword evidence="11" id="KW-1185">Reference proteome</keyword>
<evidence type="ECO:0000256" key="3">
    <source>
        <dbReference type="ARBA" id="ARBA00022490"/>
    </source>
</evidence>
<evidence type="ECO:0000256" key="2">
    <source>
        <dbReference type="ARBA" id="ARBA00010752"/>
    </source>
</evidence>
<keyword evidence="8" id="KW-0238">DNA-binding</keyword>
<dbReference type="Gene3D" id="3.10.150.10">
    <property type="entry name" value="DNA Polymerase III, subunit A, domain 2"/>
    <property type="match status" value="3"/>
</dbReference>
<keyword evidence="4" id="KW-0808">Transferase</keyword>
<evidence type="ECO:0000256" key="6">
    <source>
        <dbReference type="ARBA" id="ARBA00022705"/>
    </source>
</evidence>
<evidence type="ECO:0000256" key="7">
    <source>
        <dbReference type="ARBA" id="ARBA00022932"/>
    </source>
</evidence>
<gene>
    <name evidence="10" type="ORF">SAMN04489732_129132</name>
</gene>
<organism evidence="10 11">
    <name type="scientific">Amycolatopsis saalfeldensis</name>
    <dbReference type="NCBI Taxonomy" id="394193"/>
    <lineage>
        <taxon>Bacteria</taxon>
        <taxon>Bacillati</taxon>
        <taxon>Actinomycetota</taxon>
        <taxon>Actinomycetes</taxon>
        <taxon>Pseudonocardiales</taxon>
        <taxon>Pseudonocardiaceae</taxon>
        <taxon>Amycolatopsis</taxon>
    </lineage>
</organism>
<dbReference type="PANTHER" id="PTHR30478">
    <property type="entry name" value="DNA POLYMERASE III SUBUNIT BETA"/>
    <property type="match status" value="1"/>
</dbReference>
<dbReference type="PANTHER" id="PTHR30478:SF0">
    <property type="entry name" value="BETA SLIDING CLAMP"/>
    <property type="match status" value="1"/>
</dbReference>
<keyword evidence="7" id="KW-0239">DNA-directed DNA polymerase</keyword>
<evidence type="ECO:0000313" key="11">
    <source>
        <dbReference type="Proteomes" id="UP000198582"/>
    </source>
</evidence>
<dbReference type="EMBL" id="FOEF01000029">
    <property type="protein sequence ID" value="SEP53686.1"/>
    <property type="molecule type" value="Genomic_DNA"/>
</dbReference>
<protein>
    <submittedName>
        <fullName evidence="10">DNA polymerase-3 subunit beta</fullName>
    </submittedName>
</protein>
<dbReference type="STRING" id="394193.SAMN04489732_129132"/>
<evidence type="ECO:0000256" key="4">
    <source>
        <dbReference type="ARBA" id="ARBA00022679"/>
    </source>
</evidence>
<comment type="similarity">
    <text evidence="2">Belongs to the beta sliding clamp family.</text>
</comment>
<evidence type="ECO:0000313" key="10">
    <source>
        <dbReference type="EMBL" id="SEP53686.1"/>
    </source>
</evidence>
<evidence type="ECO:0000256" key="1">
    <source>
        <dbReference type="ARBA" id="ARBA00004496"/>
    </source>
</evidence>
<dbReference type="Pfam" id="PF02767">
    <property type="entry name" value="DNA_pol3_beta_2"/>
    <property type="match status" value="1"/>
</dbReference>
<dbReference type="InterPro" id="IPR001001">
    <property type="entry name" value="DNA_polIII_beta"/>
</dbReference>
<dbReference type="Proteomes" id="UP000198582">
    <property type="component" value="Unassembled WGS sequence"/>
</dbReference>
<dbReference type="GO" id="GO:0006271">
    <property type="term" value="P:DNA strand elongation involved in DNA replication"/>
    <property type="evidence" value="ECO:0007669"/>
    <property type="project" value="TreeGrafter"/>
</dbReference>
<keyword evidence="3" id="KW-0963">Cytoplasm</keyword>
<dbReference type="AlphaFoldDB" id="A0A1H8YNE7"/>
<dbReference type="GO" id="GO:0003677">
    <property type="term" value="F:DNA binding"/>
    <property type="evidence" value="ECO:0007669"/>
    <property type="project" value="UniProtKB-KW"/>
</dbReference>
<proteinExistence type="inferred from homology"/>
<evidence type="ECO:0000259" key="9">
    <source>
        <dbReference type="Pfam" id="PF02767"/>
    </source>
</evidence>
<dbReference type="GO" id="GO:0008408">
    <property type="term" value="F:3'-5' exonuclease activity"/>
    <property type="evidence" value="ECO:0007669"/>
    <property type="project" value="InterPro"/>
</dbReference>
<evidence type="ECO:0000256" key="8">
    <source>
        <dbReference type="ARBA" id="ARBA00023125"/>
    </source>
</evidence>
<accession>A0A1H8YNE7</accession>
<name>A0A1H8YNE7_9PSEU</name>
<evidence type="ECO:0000256" key="5">
    <source>
        <dbReference type="ARBA" id="ARBA00022695"/>
    </source>
</evidence>
<dbReference type="CDD" id="cd00140">
    <property type="entry name" value="beta_clamp"/>
    <property type="match status" value="1"/>
</dbReference>
<dbReference type="SMART" id="SM00480">
    <property type="entry name" value="POL3Bc"/>
    <property type="match status" value="1"/>
</dbReference>
<dbReference type="GO" id="GO:0003887">
    <property type="term" value="F:DNA-directed DNA polymerase activity"/>
    <property type="evidence" value="ECO:0007669"/>
    <property type="project" value="UniProtKB-KW"/>
</dbReference>
<dbReference type="GO" id="GO:0005737">
    <property type="term" value="C:cytoplasm"/>
    <property type="evidence" value="ECO:0007669"/>
    <property type="project" value="UniProtKB-SubCell"/>
</dbReference>
<dbReference type="RefSeq" id="WP_177231787.1">
    <property type="nucleotide sequence ID" value="NZ_FOEF01000029.1"/>
</dbReference>
<dbReference type="InterPro" id="IPR022637">
    <property type="entry name" value="DNA_polIII_beta_cen"/>
</dbReference>
<dbReference type="GO" id="GO:0009360">
    <property type="term" value="C:DNA polymerase III complex"/>
    <property type="evidence" value="ECO:0007669"/>
    <property type="project" value="InterPro"/>
</dbReference>